<name>A0ABY8PMW1_9BACT</name>
<dbReference type="InterPro" id="IPR035911">
    <property type="entry name" value="MurE/MurF_N"/>
</dbReference>
<dbReference type="Pfam" id="PF08245">
    <property type="entry name" value="Mur_ligase_M"/>
    <property type="match status" value="1"/>
</dbReference>
<dbReference type="RefSeq" id="WP_280997284.1">
    <property type="nucleotide sequence ID" value="NZ_CP069362.1"/>
</dbReference>
<dbReference type="Gene3D" id="3.40.1190.10">
    <property type="entry name" value="Mur-like, catalytic domain"/>
    <property type="match status" value="1"/>
</dbReference>
<dbReference type="InterPro" id="IPR036565">
    <property type="entry name" value="Mur-like_cat_sf"/>
</dbReference>
<dbReference type="Proteomes" id="UP001232493">
    <property type="component" value="Chromosome"/>
</dbReference>
<feature type="domain" description="Mur ligase C-terminal" evidence="12">
    <location>
        <begin position="290"/>
        <end position="367"/>
    </location>
</feature>
<evidence type="ECO:0000259" key="13">
    <source>
        <dbReference type="Pfam" id="PF08245"/>
    </source>
</evidence>
<evidence type="ECO:0000256" key="2">
    <source>
        <dbReference type="ARBA" id="ARBA00022598"/>
    </source>
</evidence>
<keyword evidence="2 14" id="KW-0436">Ligase</keyword>
<dbReference type="InterPro" id="IPR004101">
    <property type="entry name" value="Mur_ligase_C"/>
</dbReference>
<keyword evidence="7 10" id="KW-0573">Peptidoglycan synthesis</keyword>
<dbReference type="SUPFAM" id="SSF63418">
    <property type="entry name" value="MurE/MurF N-terminal domain"/>
    <property type="match status" value="1"/>
</dbReference>
<dbReference type="InterPro" id="IPR051046">
    <property type="entry name" value="MurCDEF_CellWall_CoF430Synth"/>
</dbReference>
<reference evidence="14 15" key="1">
    <citation type="submission" date="2021-02" db="EMBL/GenBank/DDBJ databases">
        <title>Characterization of Marinitoga sp. nov. str. BP5-C20A.</title>
        <authorList>
            <person name="Erauso G."/>
            <person name="Postec A."/>
        </authorList>
    </citation>
    <scope>NUCLEOTIDE SEQUENCE [LARGE SCALE GENOMIC DNA]</scope>
    <source>
        <strain evidence="14 15">BP5-C20A</strain>
    </source>
</reference>
<dbReference type="GO" id="GO:0016874">
    <property type="term" value="F:ligase activity"/>
    <property type="evidence" value="ECO:0007669"/>
    <property type="project" value="UniProtKB-KW"/>
</dbReference>
<dbReference type="NCBIfam" id="TIGR01143">
    <property type="entry name" value="murF"/>
    <property type="match status" value="1"/>
</dbReference>
<dbReference type="InterPro" id="IPR005863">
    <property type="entry name" value="UDP-N-AcMur_synth"/>
</dbReference>
<feature type="domain" description="Mur ligase central" evidence="13">
    <location>
        <begin position="83"/>
        <end position="224"/>
    </location>
</feature>
<comment type="function">
    <text evidence="10">Involved in cell wall formation. Catalyzes the final step in the synthesis of UDP-N-acetylmuramoyl-pentapeptide, the precursor of murein.</text>
</comment>
<dbReference type="EC" id="6.3.2.10" evidence="10"/>
<keyword evidence="6 10" id="KW-0133">Cell shape</keyword>
<evidence type="ECO:0000313" key="15">
    <source>
        <dbReference type="Proteomes" id="UP001232493"/>
    </source>
</evidence>
<dbReference type="Gene3D" id="3.40.1390.10">
    <property type="entry name" value="MurE/MurF, N-terminal domain"/>
    <property type="match status" value="1"/>
</dbReference>
<keyword evidence="5" id="KW-0067">ATP-binding</keyword>
<evidence type="ECO:0000256" key="4">
    <source>
        <dbReference type="ARBA" id="ARBA00022741"/>
    </source>
</evidence>
<evidence type="ECO:0000256" key="3">
    <source>
        <dbReference type="ARBA" id="ARBA00022618"/>
    </source>
</evidence>
<evidence type="ECO:0000256" key="7">
    <source>
        <dbReference type="ARBA" id="ARBA00022984"/>
    </source>
</evidence>
<dbReference type="PANTHER" id="PTHR43024:SF1">
    <property type="entry name" value="UDP-N-ACETYLMURAMOYL-TRIPEPTIDE--D-ALANYL-D-ALANINE LIGASE"/>
    <property type="match status" value="1"/>
</dbReference>
<comment type="subcellular location">
    <subcellularLocation>
        <location evidence="10">Cytoplasm</location>
    </subcellularLocation>
</comment>
<keyword evidence="1" id="KW-0963">Cytoplasm</keyword>
<comment type="pathway">
    <text evidence="10">Cell wall biogenesis; peptidoglycan biosynthesis.</text>
</comment>
<dbReference type="PANTHER" id="PTHR43024">
    <property type="entry name" value="UDP-N-ACETYLMURAMOYL-TRIPEPTIDE--D-ALANYL-D-ALANINE LIGASE"/>
    <property type="match status" value="1"/>
</dbReference>
<evidence type="ECO:0000256" key="5">
    <source>
        <dbReference type="ARBA" id="ARBA00022840"/>
    </source>
</evidence>
<evidence type="ECO:0000256" key="6">
    <source>
        <dbReference type="ARBA" id="ARBA00022960"/>
    </source>
</evidence>
<evidence type="ECO:0000256" key="8">
    <source>
        <dbReference type="ARBA" id="ARBA00023306"/>
    </source>
</evidence>
<proteinExistence type="predicted"/>
<evidence type="ECO:0000256" key="9">
    <source>
        <dbReference type="ARBA" id="ARBA00023316"/>
    </source>
</evidence>
<evidence type="ECO:0000259" key="12">
    <source>
        <dbReference type="Pfam" id="PF02875"/>
    </source>
</evidence>
<keyword evidence="9 10" id="KW-0961">Cell wall biogenesis/degradation</keyword>
<keyword evidence="8 10" id="KW-0131">Cell cycle</keyword>
<dbReference type="SUPFAM" id="SSF53244">
    <property type="entry name" value="MurD-like peptide ligases, peptide-binding domain"/>
    <property type="match status" value="1"/>
</dbReference>
<dbReference type="Pfam" id="PF01225">
    <property type="entry name" value="Mur_ligase"/>
    <property type="match status" value="1"/>
</dbReference>
<evidence type="ECO:0000313" key="14">
    <source>
        <dbReference type="EMBL" id="WGS63979.1"/>
    </source>
</evidence>
<comment type="catalytic activity">
    <reaction evidence="10">
        <text>D-alanyl-D-alanine + UDP-N-acetyl-alpha-D-muramoyl-L-alanyl-gamma-D-glutamyl-meso-2,6-diaminopimelate + ATP = UDP-N-acetyl-alpha-D-muramoyl-L-alanyl-gamma-D-glutamyl-meso-2,6-diaminopimeloyl-D-alanyl-D-alanine + ADP + phosphate + H(+)</text>
        <dbReference type="Rhea" id="RHEA:28374"/>
        <dbReference type="ChEBI" id="CHEBI:15378"/>
        <dbReference type="ChEBI" id="CHEBI:30616"/>
        <dbReference type="ChEBI" id="CHEBI:43474"/>
        <dbReference type="ChEBI" id="CHEBI:57822"/>
        <dbReference type="ChEBI" id="CHEBI:61386"/>
        <dbReference type="ChEBI" id="CHEBI:83905"/>
        <dbReference type="ChEBI" id="CHEBI:456216"/>
        <dbReference type="EC" id="6.3.2.10"/>
    </reaction>
</comment>
<dbReference type="InterPro" id="IPR036615">
    <property type="entry name" value="Mur_ligase_C_dom_sf"/>
</dbReference>
<dbReference type="EMBL" id="CP069362">
    <property type="protein sequence ID" value="WGS63979.1"/>
    <property type="molecule type" value="Genomic_DNA"/>
</dbReference>
<dbReference type="InterPro" id="IPR000713">
    <property type="entry name" value="Mur_ligase_N"/>
</dbReference>
<keyword evidence="3 10" id="KW-0132">Cell division</keyword>
<dbReference type="InterPro" id="IPR013221">
    <property type="entry name" value="Mur_ligase_cen"/>
</dbReference>
<gene>
    <name evidence="14" type="primary">murF</name>
    <name evidence="14" type="ORF">JRV97_06255</name>
</gene>
<accession>A0ABY8PMW1</accession>
<dbReference type="Gene3D" id="3.90.190.20">
    <property type="entry name" value="Mur ligase, C-terminal domain"/>
    <property type="match status" value="1"/>
</dbReference>
<organism evidence="14 15">
    <name type="scientific">Marinitoga aeolica</name>
    <dbReference type="NCBI Taxonomy" id="2809031"/>
    <lineage>
        <taxon>Bacteria</taxon>
        <taxon>Thermotogati</taxon>
        <taxon>Thermotogota</taxon>
        <taxon>Thermotogae</taxon>
        <taxon>Petrotogales</taxon>
        <taxon>Petrotogaceae</taxon>
        <taxon>Marinitoga</taxon>
    </lineage>
</organism>
<dbReference type="SUPFAM" id="SSF53623">
    <property type="entry name" value="MurD-like peptide ligases, catalytic domain"/>
    <property type="match status" value="1"/>
</dbReference>
<evidence type="ECO:0000256" key="10">
    <source>
        <dbReference type="RuleBase" id="RU004136"/>
    </source>
</evidence>
<evidence type="ECO:0000256" key="1">
    <source>
        <dbReference type="ARBA" id="ARBA00022490"/>
    </source>
</evidence>
<dbReference type="Pfam" id="PF02875">
    <property type="entry name" value="Mur_ligase_C"/>
    <property type="match status" value="1"/>
</dbReference>
<protein>
    <recommendedName>
        <fullName evidence="10">UDP-N-acetylmuramoyl-tripeptide--D-alanyl-D-alanine ligase</fullName>
        <ecNumber evidence="10">6.3.2.10</ecNumber>
    </recommendedName>
</protein>
<evidence type="ECO:0000259" key="11">
    <source>
        <dbReference type="Pfam" id="PF01225"/>
    </source>
</evidence>
<feature type="domain" description="Mur ligase N-terminal catalytic" evidence="11">
    <location>
        <begin position="6"/>
        <end position="55"/>
    </location>
</feature>
<sequence length="417" mass="48636">MNNHYEIDSRNVKEGDIFIAINGERNNGHDFVNDAFSKGAKSAIVEEKRNYIKDVILVDNVINYINDISSKYLKSHSKIRIGITGSNGKTTTKFFLFHLLSYGFNVFTTEKNYNTEIGIPLSILNNYRNEPVSILEMGLRKENDIEYLSKYYNPNVSLILNIGSSHLEFFKTREKIAEEKLKILSHSEKPGIAFINGDEPLLNIKYPSDIKTFKFGEKPENDGYLIDFEYLNGNTRAFYNIYGENLMLTFNGIWNKGQLLDALAALMVSLYFEIPLDPFYISSFRLPEKRFNLKQYKDSIIINDAYNASKEAFFAAFESFKKMEFDNKKILLMAEVLEIGKQSYEYHKEIIEKAKEFFDEIYFYDPKEKFDFKDVYFIKNKDDVFRVLNTPKSFIYVKGSNGTGLWRFVEELFNNKT</sequence>
<keyword evidence="4" id="KW-0547">Nucleotide-binding</keyword>
<keyword evidence="15" id="KW-1185">Reference proteome</keyword>